<feature type="transmembrane region" description="Helical" evidence="6">
    <location>
        <begin position="261"/>
        <end position="284"/>
    </location>
</feature>
<feature type="transmembrane region" description="Helical" evidence="6">
    <location>
        <begin position="330"/>
        <end position="349"/>
    </location>
</feature>
<comment type="caution">
    <text evidence="7">The sequence shown here is derived from an EMBL/GenBank/DDBJ whole genome shotgun (WGS) entry which is preliminary data.</text>
</comment>
<keyword evidence="2" id="KW-1003">Cell membrane</keyword>
<evidence type="ECO:0000256" key="6">
    <source>
        <dbReference type="SAM" id="Phobius"/>
    </source>
</evidence>
<feature type="transmembrane region" description="Helical" evidence="6">
    <location>
        <begin position="387"/>
        <end position="409"/>
    </location>
</feature>
<evidence type="ECO:0000256" key="3">
    <source>
        <dbReference type="ARBA" id="ARBA00022692"/>
    </source>
</evidence>
<proteinExistence type="predicted"/>
<reference evidence="8" key="1">
    <citation type="journal article" date="2019" name="Int. J. Syst. Evol. Microbiol.">
        <title>The Global Catalogue of Microorganisms (GCM) 10K type strain sequencing project: providing services to taxonomists for standard genome sequencing and annotation.</title>
        <authorList>
            <consortium name="The Broad Institute Genomics Platform"/>
            <consortium name="The Broad Institute Genome Sequencing Center for Infectious Disease"/>
            <person name="Wu L."/>
            <person name="Ma J."/>
        </authorList>
    </citation>
    <scope>NUCLEOTIDE SEQUENCE [LARGE SCALE GENOMIC DNA]</scope>
    <source>
        <strain evidence="8">JCM 17304</strain>
    </source>
</reference>
<dbReference type="RefSeq" id="WP_344938112.1">
    <property type="nucleotide sequence ID" value="NZ_BAABDM010000009.1"/>
</dbReference>
<dbReference type="PANTHER" id="PTHR43702">
    <property type="entry name" value="L-FUCOSE-PROTON SYMPORTER"/>
    <property type="match status" value="1"/>
</dbReference>
<feature type="transmembrane region" description="Helical" evidence="6">
    <location>
        <begin position="304"/>
        <end position="323"/>
    </location>
</feature>
<keyword evidence="8" id="KW-1185">Reference proteome</keyword>
<evidence type="ECO:0000256" key="4">
    <source>
        <dbReference type="ARBA" id="ARBA00022989"/>
    </source>
</evidence>
<dbReference type="CDD" id="cd17394">
    <property type="entry name" value="MFS_FucP_like"/>
    <property type="match status" value="1"/>
</dbReference>
<sequence length="448" mass="48568">MNTVKAATVDAVTMNKNVELVPRALLIPFVLITCCFALWGFANDITNPMVAAFQKIFLTGAAEATWVQVAFYAGYGAMALPAALFIRRFSYKAGILVGLGLYATGGLLFVPASMVGEFYPFLLAYFVLTCGLSFLETTANPYVLSMGPVESATRRLNLAQAFNPIGSLIGMYTASQFILAKLDARGKSARELLSAQEFDAVKRADLEIVSHPYVMIGLVIAVMFVLIALMKMPNHKAPNTMDVTLKAIFYRLRNSKKYVEGVIAQVFYVGAQIMCWTFIIHYGTEVFTAQGMAEKDAQVLSQQYNIVAMIIFCVSRFVCTFLLKFIPPGMLLLTLAAGGMALSLGTILIGGVTGLYCLVAISACMSLMFPTIYGIALKGMTGDDAKFAAAGLIMAIVGGTFLPMLQASVIDGWSLEMLSPVQASFVLPFLCFVLIAIYGYRTVKIHDT</sequence>
<dbReference type="InterPro" id="IPR005275">
    <property type="entry name" value="Lfuc_symporter_FucP"/>
</dbReference>
<dbReference type="Pfam" id="PF07690">
    <property type="entry name" value="MFS_1"/>
    <property type="match status" value="1"/>
</dbReference>
<dbReference type="InterPro" id="IPR050375">
    <property type="entry name" value="MFS_TsgA-like"/>
</dbReference>
<feature type="transmembrane region" description="Helical" evidence="6">
    <location>
        <begin position="355"/>
        <end position="375"/>
    </location>
</feature>
<dbReference type="Gene3D" id="1.20.1250.20">
    <property type="entry name" value="MFS general substrate transporter like domains"/>
    <property type="match status" value="2"/>
</dbReference>
<dbReference type="NCBIfam" id="TIGR00885">
    <property type="entry name" value="fucP"/>
    <property type="match status" value="1"/>
</dbReference>
<feature type="transmembrane region" description="Helical" evidence="6">
    <location>
        <begin position="118"/>
        <end position="135"/>
    </location>
</feature>
<evidence type="ECO:0000313" key="8">
    <source>
        <dbReference type="Proteomes" id="UP001500392"/>
    </source>
</evidence>
<dbReference type="InterPro" id="IPR036259">
    <property type="entry name" value="MFS_trans_sf"/>
</dbReference>
<keyword evidence="5 6" id="KW-0472">Membrane</keyword>
<feature type="transmembrane region" description="Helical" evidence="6">
    <location>
        <begin position="93"/>
        <end position="112"/>
    </location>
</feature>
<keyword evidence="3 6" id="KW-0812">Transmembrane</keyword>
<dbReference type="EMBL" id="BAABDM010000009">
    <property type="protein sequence ID" value="GAA4104020.1"/>
    <property type="molecule type" value="Genomic_DNA"/>
</dbReference>
<feature type="transmembrane region" description="Helical" evidence="6">
    <location>
        <begin position="156"/>
        <end position="179"/>
    </location>
</feature>
<keyword evidence="4 6" id="KW-1133">Transmembrane helix</keyword>
<dbReference type="Proteomes" id="UP001500392">
    <property type="component" value="Unassembled WGS sequence"/>
</dbReference>
<feature type="transmembrane region" description="Helical" evidence="6">
    <location>
        <begin position="212"/>
        <end position="230"/>
    </location>
</feature>
<organism evidence="7 8">
    <name type="scientific">Zhongshania borealis</name>
    <dbReference type="NCBI Taxonomy" id="889488"/>
    <lineage>
        <taxon>Bacteria</taxon>
        <taxon>Pseudomonadati</taxon>
        <taxon>Pseudomonadota</taxon>
        <taxon>Gammaproteobacteria</taxon>
        <taxon>Cellvibrionales</taxon>
        <taxon>Spongiibacteraceae</taxon>
        <taxon>Zhongshania</taxon>
    </lineage>
</organism>
<name>A0ABP7X3Y0_9GAMM</name>
<evidence type="ECO:0000256" key="5">
    <source>
        <dbReference type="ARBA" id="ARBA00023136"/>
    </source>
</evidence>
<feature type="transmembrane region" description="Helical" evidence="6">
    <location>
        <begin position="66"/>
        <end position="86"/>
    </location>
</feature>
<dbReference type="SUPFAM" id="SSF103473">
    <property type="entry name" value="MFS general substrate transporter"/>
    <property type="match status" value="1"/>
</dbReference>
<feature type="transmembrane region" description="Helical" evidence="6">
    <location>
        <begin position="421"/>
        <end position="440"/>
    </location>
</feature>
<protein>
    <submittedName>
        <fullName evidence="7">L-fucose:H+ symporter permease</fullName>
    </submittedName>
</protein>
<dbReference type="InterPro" id="IPR011701">
    <property type="entry name" value="MFS"/>
</dbReference>
<feature type="transmembrane region" description="Helical" evidence="6">
    <location>
        <begin position="24"/>
        <end position="42"/>
    </location>
</feature>
<evidence type="ECO:0000256" key="2">
    <source>
        <dbReference type="ARBA" id="ARBA00022475"/>
    </source>
</evidence>
<dbReference type="PANTHER" id="PTHR43702:SF11">
    <property type="entry name" value="L-FUCOSE-PROTON SYMPORTER"/>
    <property type="match status" value="1"/>
</dbReference>
<evidence type="ECO:0000313" key="7">
    <source>
        <dbReference type="EMBL" id="GAA4104020.1"/>
    </source>
</evidence>
<accession>A0ABP7X3Y0</accession>
<gene>
    <name evidence="7" type="primary">fucP</name>
    <name evidence="7" type="ORF">GCM10022414_32710</name>
</gene>
<evidence type="ECO:0000256" key="1">
    <source>
        <dbReference type="ARBA" id="ARBA00004429"/>
    </source>
</evidence>
<comment type="subcellular location">
    <subcellularLocation>
        <location evidence="1">Cell inner membrane</location>
        <topology evidence="1">Multi-pass membrane protein</topology>
    </subcellularLocation>
</comment>